<evidence type="ECO:0000256" key="1">
    <source>
        <dbReference type="SAM" id="MobiDB-lite"/>
    </source>
</evidence>
<protein>
    <submittedName>
        <fullName evidence="2">Uncharacterized protein</fullName>
    </submittedName>
</protein>
<evidence type="ECO:0000313" key="2">
    <source>
        <dbReference type="EMBL" id="GEZ57603.1"/>
    </source>
</evidence>
<feature type="compositionally biased region" description="Acidic residues" evidence="1">
    <location>
        <begin position="227"/>
        <end position="237"/>
    </location>
</feature>
<name>A0A699IKD1_TANCI</name>
<accession>A0A699IKD1</accession>
<gene>
    <name evidence="2" type="ORF">Tci_529576</name>
</gene>
<organism evidence="2">
    <name type="scientific">Tanacetum cinerariifolium</name>
    <name type="common">Dalmatian daisy</name>
    <name type="synonym">Chrysanthemum cinerariifolium</name>
    <dbReference type="NCBI Taxonomy" id="118510"/>
    <lineage>
        <taxon>Eukaryota</taxon>
        <taxon>Viridiplantae</taxon>
        <taxon>Streptophyta</taxon>
        <taxon>Embryophyta</taxon>
        <taxon>Tracheophyta</taxon>
        <taxon>Spermatophyta</taxon>
        <taxon>Magnoliopsida</taxon>
        <taxon>eudicotyledons</taxon>
        <taxon>Gunneridae</taxon>
        <taxon>Pentapetalae</taxon>
        <taxon>asterids</taxon>
        <taxon>campanulids</taxon>
        <taxon>Asterales</taxon>
        <taxon>Asteraceae</taxon>
        <taxon>Asteroideae</taxon>
        <taxon>Anthemideae</taxon>
        <taxon>Anthemidinae</taxon>
        <taxon>Tanacetum</taxon>
    </lineage>
</organism>
<feature type="non-terminal residue" evidence="2">
    <location>
        <position position="291"/>
    </location>
</feature>
<reference evidence="2" key="1">
    <citation type="journal article" date="2019" name="Sci. Rep.">
        <title>Draft genome of Tanacetum cinerariifolium, the natural source of mosquito coil.</title>
        <authorList>
            <person name="Yamashiro T."/>
            <person name="Shiraishi A."/>
            <person name="Satake H."/>
            <person name="Nakayama K."/>
        </authorList>
    </citation>
    <scope>NUCLEOTIDE SEQUENCE</scope>
</reference>
<feature type="compositionally biased region" description="Low complexity" evidence="1">
    <location>
        <begin position="267"/>
        <end position="283"/>
    </location>
</feature>
<sequence length="291" mass="33025">MLPIELTNDEIRNTNAYKEYYTFATREAAPKPKASARRKRSGSDTFITPPTATTTPKTIVAVTPKLTATAKGNQPAKAKSLFDPSEVQIKELVRNQGFLRYPLMNQKNSHGTLLMMKVLMIKKRSVMMMKEMRVMIVKKEKKMMMSKTKMVMKEMMMKKIKRLQKYDEQDDAEGGRNDEEEGGSYEEDDNEETREEESFDPIPKTSEGSEDEGDGEEDQGLNVNEEEHVEEEEEDELYRDVNINQGKGLQATLEVEDTHVTLTPINSDGQQKSSSVSSQFVTSMLNPTSDV</sequence>
<feature type="compositionally biased region" description="Acidic residues" evidence="1">
    <location>
        <begin position="168"/>
        <end position="199"/>
    </location>
</feature>
<comment type="caution">
    <text evidence="2">The sequence shown here is derived from an EMBL/GenBank/DDBJ whole genome shotgun (WGS) entry which is preliminary data.</text>
</comment>
<dbReference type="EMBL" id="BKCJ010295839">
    <property type="protein sequence ID" value="GEZ57603.1"/>
    <property type="molecule type" value="Genomic_DNA"/>
</dbReference>
<dbReference type="AlphaFoldDB" id="A0A699IKD1"/>
<proteinExistence type="predicted"/>
<feature type="region of interest" description="Disordered" evidence="1">
    <location>
        <begin position="164"/>
        <end position="243"/>
    </location>
</feature>
<feature type="region of interest" description="Disordered" evidence="1">
    <location>
        <begin position="28"/>
        <end position="50"/>
    </location>
</feature>
<feature type="region of interest" description="Disordered" evidence="1">
    <location>
        <begin position="264"/>
        <end position="291"/>
    </location>
</feature>
<feature type="compositionally biased region" description="Acidic residues" evidence="1">
    <location>
        <begin position="208"/>
        <end position="219"/>
    </location>
</feature>